<dbReference type="Proteomes" id="UP000199017">
    <property type="component" value="Unassembled WGS sequence"/>
</dbReference>
<dbReference type="STRING" id="930129.SAMN05216352_11014"/>
<reference evidence="1 2" key="1">
    <citation type="submission" date="2016-10" db="EMBL/GenBank/DDBJ databases">
        <authorList>
            <person name="de Groot N.N."/>
        </authorList>
    </citation>
    <scope>NUCLEOTIDE SEQUENCE [LARGE SCALE GENOMIC DNA]</scope>
    <source>
        <strain evidence="2">P4B,CCM 7963,CECT 7998,DSM 25260,IBRC-M 10614,KCTC 13821</strain>
    </source>
</reference>
<name>A0A1G8MER7_9BACI</name>
<evidence type="ECO:0000313" key="1">
    <source>
        <dbReference type="EMBL" id="SDI66411.1"/>
    </source>
</evidence>
<evidence type="ECO:0000313" key="2">
    <source>
        <dbReference type="Proteomes" id="UP000199017"/>
    </source>
</evidence>
<dbReference type="AlphaFoldDB" id="A0A1G8MER7"/>
<protein>
    <submittedName>
        <fullName evidence="1">Uncharacterized protein</fullName>
    </submittedName>
</protein>
<organism evidence="1 2">
    <name type="scientific">Alteribacillus bidgolensis</name>
    <dbReference type="NCBI Taxonomy" id="930129"/>
    <lineage>
        <taxon>Bacteria</taxon>
        <taxon>Bacillati</taxon>
        <taxon>Bacillota</taxon>
        <taxon>Bacilli</taxon>
        <taxon>Bacillales</taxon>
        <taxon>Bacillaceae</taxon>
        <taxon>Alteribacillus</taxon>
    </lineage>
</organism>
<gene>
    <name evidence="1" type="ORF">SAMN05216352_11014</name>
</gene>
<keyword evidence="2" id="KW-1185">Reference proteome</keyword>
<accession>A0A1G8MER7</accession>
<proteinExistence type="predicted"/>
<sequence>MWKKRTYGKNTAWITKKANEHILFAEDRENVFFVGAVTKEDGYRYHILSARSSYRGPDGEAVEGGGSFEWTEEHFVEEPYTLHVNMEEDYKLPDSEYTFDLLNNKDESVIASVEFLKGLLQDEEKG</sequence>
<dbReference type="EMBL" id="FNDU01000010">
    <property type="protein sequence ID" value="SDI66411.1"/>
    <property type="molecule type" value="Genomic_DNA"/>
</dbReference>
<dbReference type="RefSeq" id="WP_139185986.1">
    <property type="nucleotide sequence ID" value="NZ_FNDU01000010.1"/>
</dbReference>